<dbReference type="EMBL" id="REGN01004775">
    <property type="protein sequence ID" value="RNA16194.1"/>
    <property type="molecule type" value="Genomic_DNA"/>
</dbReference>
<accession>A0A3M7QYJ6</accession>
<evidence type="ECO:0000313" key="3">
    <source>
        <dbReference type="Proteomes" id="UP000276133"/>
    </source>
</evidence>
<dbReference type="OrthoDB" id="10211001at2759"/>
<name>A0A3M7QYJ6_BRAPC</name>
<sequence length="491" mass="56864">MLTRPECIVSVLELVDGVGVCHCNWQGLPLVDYLIGECVCPSYTFGGGLAGQSSCMTSDNSGGSGDVFLKKNTLDFKPTDSQLEVNIESLEIHFYRTSITGKFLYKKIFKNTKSIFMSGYVKHISLEAFKYLESVKLINLEYDIFKSTGVKCLQSLNLKFKNNSIFLPNHTIQICFGVYYFPDEDFCLFKDFPANQLLLVVPFSPNSNCSCLLFWLLDSYFYDHGFKFLENNSYCLNLEKMEKKHKILVDYIYESEVIVLLTVYLIPVIGILSIVLNSCNIVVVLKIQNDKEKNLKEIKKSFYQWILLNSSIYILYSMISLFHPISICIFQNGIYCPFFSRSIAIQYYEIYVYDFFGGILKTLSNFLSINVAFQRYLNLVSNKKNFFSKISYKNLFLIIFCSAFLINIDKILTSEVNRDKFDIDNSEVYPEFPYRNTFKGIFDADSPHQDRNHDIPLIDAYNRQDQKRTEKYSYNEIAEHCKPFTTVKSNL</sequence>
<keyword evidence="1" id="KW-1133">Transmembrane helix</keyword>
<dbReference type="Proteomes" id="UP000276133">
    <property type="component" value="Unassembled WGS sequence"/>
</dbReference>
<keyword evidence="1" id="KW-0472">Membrane</keyword>
<protein>
    <submittedName>
        <fullName evidence="2">Uncharacterized protein</fullName>
    </submittedName>
</protein>
<feature type="transmembrane region" description="Helical" evidence="1">
    <location>
        <begin position="306"/>
        <end position="330"/>
    </location>
</feature>
<feature type="transmembrane region" description="Helical" evidence="1">
    <location>
        <begin position="350"/>
        <end position="373"/>
    </location>
</feature>
<proteinExistence type="predicted"/>
<reference evidence="2 3" key="1">
    <citation type="journal article" date="2018" name="Sci. Rep.">
        <title>Genomic signatures of local adaptation to the degree of environmental predictability in rotifers.</title>
        <authorList>
            <person name="Franch-Gras L."/>
            <person name="Hahn C."/>
            <person name="Garcia-Roger E.M."/>
            <person name="Carmona M.J."/>
            <person name="Serra M."/>
            <person name="Gomez A."/>
        </authorList>
    </citation>
    <scope>NUCLEOTIDE SEQUENCE [LARGE SCALE GENOMIC DNA]</scope>
    <source>
        <strain evidence="2">HYR1</strain>
    </source>
</reference>
<organism evidence="2 3">
    <name type="scientific">Brachionus plicatilis</name>
    <name type="common">Marine rotifer</name>
    <name type="synonym">Brachionus muelleri</name>
    <dbReference type="NCBI Taxonomy" id="10195"/>
    <lineage>
        <taxon>Eukaryota</taxon>
        <taxon>Metazoa</taxon>
        <taxon>Spiralia</taxon>
        <taxon>Gnathifera</taxon>
        <taxon>Rotifera</taxon>
        <taxon>Eurotatoria</taxon>
        <taxon>Monogononta</taxon>
        <taxon>Pseudotrocha</taxon>
        <taxon>Ploima</taxon>
        <taxon>Brachionidae</taxon>
        <taxon>Brachionus</taxon>
    </lineage>
</organism>
<evidence type="ECO:0000256" key="1">
    <source>
        <dbReference type="SAM" id="Phobius"/>
    </source>
</evidence>
<comment type="caution">
    <text evidence="2">The sequence shown here is derived from an EMBL/GenBank/DDBJ whole genome shotgun (WGS) entry which is preliminary data.</text>
</comment>
<dbReference type="Gene3D" id="1.20.1070.10">
    <property type="entry name" value="Rhodopsin 7-helix transmembrane proteins"/>
    <property type="match status" value="1"/>
</dbReference>
<keyword evidence="3" id="KW-1185">Reference proteome</keyword>
<keyword evidence="1" id="KW-0812">Transmembrane</keyword>
<dbReference type="AlphaFoldDB" id="A0A3M7QYJ6"/>
<feature type="transmembrane region" description="Helical" evidence="1">
    <location>
        <begin position="257"/>
        <end position="285"/>
    </location>
</feature>
<gene>
    <name evidence="2" type="ORF">BpHYR1_054069</name>
</gene>
<evidence type="ECO:0000313" key="2">
    <source>
        <dbReference type="EMBL" id="RNA16194.1"/>
    </source>
</evidence>
<feature type="transmembrane region" description="Helical" evidence="1">
    <location>
        <begin position="394"/>
        <end position="412"/>
    </location>
</feature>